<dbReference type="STRING" id="758820.SAMN00777080_3731"/>
<organism evidence="1 2">
    <name type="scientific">Aquiflexum balticum DSM 16537</name>
    <dbReference type="NCBI Taxonomy" id="758820"/>
    <lineage>
        <taxon>Bacteria</taxon>
        <taxon>Pseudomonadati</taxon>
        <taxon>Bacteroidota</taxon>
        <taxon>Cytophagia</taxon>
        <taxon>Cytophagales</taxon>
        <taxon>Cyclobacteriaceae</taxon>
        <taxon>Aquiflexum</taxon>
    </lineage>
</organism>
<name>A0A1W2H893_9BACT</name>
<evidence type="ECO:0000313" key="1">
    <source>
        <dbReference type="EMBL" id="SMD45089.1"/>
    </source>
</evidence>
<reference evidence="2" key="1">
    <citation type="submission" date="2017-04" db="EMBL/GenBank/DDBJ databases">
        <authorList>
            <person name="Varghese N."/>
            <person name="Submissions S."/>
        </authorList>
    </citation>
    <scope>NUCLEOTIDE SEQUENCE [LARGE SCALE GENOMIC DNA]</scope>
    <source>
        <strain evidence="2">DSM 16537</strain>
    </source>
</reference>
<dbReference type="InterPro" id="IPR045690">
    <property type="entry name" value="DUF6055"/>
</dbReference>
<evidence type="ECO:0008006" key="3">
    <source>
        <dbReference type="Google" id="ProtNLM"/>
    </source>
</evidence>
<evidence type="ECO:0000313" key="2">
    <source>
        <dbReference type="Proteomes" id="UP000192333"/>
    </source>
</evidence>
<accession>A0A1W2H893</accession>
<dbReference type="AlphaFoldDB" id="A0A1W2H893"/>
<sequence>MIKIFSRLLNHKGFGFFAMMFFGLYMASCTEKELPKMPGGTELDISKIYVPKEFSGMDLSNNNSTWSYQRSRQSQHFIVFWDKKYGRNDPNSSEVPEFYRVNIDDLLTKAESYYKLNVEELAFANTALGQSNLNKYKMMIFLFYTEDWMAFGAGYDDVIGALWINPATCKPVGSDIAHEIGHSFQYQVFCDLKGGSGFRYGFGGNGGNGFWEQTAQWQALQSYPEQIFTTSNFQVYTNNYHRHLCHEWYRYASYFIHYYWTEKHGKEFIGELWRNALNPEDPIQAYMRLTGISVTQFNDEIFEAASKMVTWDISGLRQYGNAYIGKQQFNFQTLDDGSYQVTYDFAPGTSGYNVIPLEVPTGGVTVSGVFTGLINAPGYNLTLDQGNAGWRYGYVALLENGQRVYGDMNQGTTGVANFEVPQNCSKLWFVVSGAPNRYLPHAWDEDESNDEQWPYKVKFTNTKILRL</sequence>
<dbReference type="Pfam" id="PF19527">
    <property type="entry name" value="DUF6055"/>
    <property type="match status" value="1"/>
</dbReference>
<keyword evidence="2" id="KW-1185">Reference proteome</keyword>
<dbReference type="EMBL" id="LT838813">
    <property type="protein sequence ID" value="SMD45089.1"/>
    <property type="molecule type" value="Genomic_DNA"/>
</dbReference>
<protein>
    <recommendedName>
        <fullName evidence="3">DUF4859 domain-containing protein</fullName>
    </recommendedName>
</protein>
<proteinExistence type="predicted"/>
<dbReference type="RefSeq" id="WP_084121843.1">
    <property type="nucleotide sequence ID" value="NZ_LT838813.1"/>
</dbReference>
<dbReference type="Proteomes" id="UP000192333">
    <property type="component" value="Chromosome I"/>
</dbReference>
<gene>
    <name evidence="1" type="ORF">SAMN00777080_3731</name>
</gene>
<dbReference type="OrthoDB" id="9802005at2"/>